<dbReference type="SUPFAM" id="SSF48452">
    <property type="entry name" value="TPR-like"/>
    <property type="match status" value="1"/>
</dbReference>
<accession>A0A9N9CM52</accession>
<name>A0A9N9CM52_9GLOM</name>
<dbReference type="Gene3D" id="6.10.140.2220">
    <property type="match status" value="1"/>
</dbReference>
<evidence type="ECO:0000259" key="1">
    <source>
        <dbReference type="PROSITE" id="PS50280"/>
    </source>
</evidence>
<dbReference type="AlphaFoldDB" id="A0A9N9CM52"/>
<protein>
    <submittedName>
        <fullName evidence="2">14124_t:CDS:1</fullName>
    </submittedName>
</protein>
<sequence>MSATKNIPRVHKFFHQFEGITTLRDDKYISEWNEYTDKLTKTPNDPNLWCQRALVCLKEGYPEIALIDAKRVLLLCDEIKDNIELQKISYKGRYYYAEALRALGLPGMSASEYEILKDLSETFNKTKKEKFQILALKLRQLSNIRIQVSPDGTAEPKNELLLKEISIRWGFTSPIILSYVDCGWFRFNGQYPWDKRPNERISATILRELQKQLDNASNKKLKVVLRKLPPDSVKESKMTIHLGVESIKDFTTHEIILEEDPFIAGHNHFSNRCEYCTLELVEKPGHPRCSVKYPCHNSRCKELFCNKKCYKLAMKLYHKRLCGKSIDTIIRSAQRVRPGWNHIFILVLKLFALAKERDINPLDIKEIKHLSRQHANSYYEGHLPWDSEYEIIYFEILKLAEISLYDLQYDFWVFITLMAILGVNVFSGEGNIRDTHGIFPLTSLFNHSCNPLVIHMNATERYFRKDLTQQFMELRQKYQQIDCNRFRFTTIALQNVMKGQEIFTCYIDTIDDKQQRQSKILYTYGFICHCDKCEADPQCHFSLPGAICWNLHYYTDNDESFLSQFKCLNLE</sequence>
<dbReference type="Gene3D" id="1.10.220.160">
    <property type="match status" value="1"/>
</dbReference>
<proteinExistence type="predicted"/>
<comment type="caution">
    <text evidence="2">The sequence shown here is derived from an EMBL/GenBank/DDBJ whole genome shotgun (WGS) entry which is preliminary data.</text>
</comment>
<dbReference type="InterPro" id="IPR001214">
    <property type="entry name" value="SET_dom"/>
</dbReference>
<dbReference type="EMBL" id="CAJVQA010004776">
    <property type="protein sequence ID" value="CAG8606236.1"/>
    <property type="molecule type" value="Genomic_DNA"/>
</dbReference>
<dbReference type="SUPFAM" id="SSF82199">
    <property type="entry name" value="SET domain"/>
    <property type="match status" value="1"/>
</dbReference>
<dbReference type="InterPro" id="IPR050869">
    <property type="entry name" value="H3K4_H4K5_MeTrfase"/>
</dbReference>
<evidence type="ECO:0000313" key="2">
    <source>
        <dbReference type="EMBL" id="CAG8606236.1"/>
    </source>
</evidence>
<dbReference type="PANTHER" id="PTHR12197:SF251">
    <property type="entry name" value="EG:BACR7C10.4 PROTEIN"/>
    <property type="match status" value="1"/>
</dbReference>
<dbReference type="GO" id="GO:0005634">
    <property type="term" value="C:nucleus"/>
    <property type="evidence" value="ECO:0007669"/>
    <property type="project" value="TreeGrafter"/>
</dbReference>
<dbReference type="Gene3D" id="1.25.40.10">
    <property type="entry name" value="Tetratricopeptide repeat domain"/>
    <property type="match status" value="1"/>
</dbReference>
<evidence type="ECO:0000313" key="3">
    <source>
        <dbReference type="Proteomes" id="UP000789759"/>
    </source>
</evidence>
<dbReference type="InterPro" id="IPR046341">
    <property type="entry name" value="SET_dom_sf"/>
</dbReference>
<reference evidence="2" key="1">
    <citation type="submission" date="2021-06" db="EMBL/GenBank/DDBJ databases">
        <authorList>
            <person name="Kallberg Y."/>
            <person name="Tangrot J."/>
            <person name="Rosling A."/>
        </authorList>
    </citation>
    <scope>NUCLEOTIDE SEQUENCE</scope>
    <source>
        <strain evidence="2">FL966</strain>
    </source>
</reference>
<dbReference type="OrthoDB" id="438641at2759"/>
<gene>
    <name evidence="2" type="ORF">CPELLU_LOCUS7233</name>
</gene>
<dbReference type="CDD" id="cd20071">
    <property type="entry name" value="SET_SMYD"/>
    <property type="match status" value="1"/>
</dbReference>
<dbReference type="Proteomes" id="UP000789759">
    <property type="component" value="Unassembled WGS sequence"/>
</dbReference>
<feature type="domain" description="SET" evidence="1">
    <location>
        <begin position="319"/>
        <end position="507"/>
    </location>
</feature>
<dbReference type="PANTHER" id="PTHR12197">
    <property type="entry name" value="HISTONE-LYSINE N-METHYLTRANSFERASE SMYD"/>
    <property type="match status" value="1"/>
</dbReference>
<organism evidence="2 3">
    <name type="scientific">Cetraspora pellucida</name>
    <dbReference type="NCBI Taxonomy" id="1433469"/>
    <lineage>
        <taxon>Eukaryota</taxon>
        <taxon>Fungi</taxon>
        <taxon>Fungi incertae sedis</taxon>
        <taxon>Mucoromycota</taxon>
        <taxon>Glomeromycotina</taxon>
        <taxon>Glomeromycetes</taxon>
        <taxon>Diversisporales</taxon>
        <taxon>Gigasporaceae</taxon>
        <taxon>Cetraspora</taxon>
    </lineage>
</organism>
<dbReference type="InterPro" id="IPR011990">
    <property type="entry name" value="TPR-like_helical_dom_sf"/>
</dbReference>
<dbReference type="PROSITE" id="PS50280">
    <property type="entry name" value="SET"/>
    <property type="match status" value="1"/>
</dbReference>
<dbReference type="Gene3D" id="2.170.270.10">
    <property type="entry name" value="SET domain"/>
    <property type="match status" value="1"/>
</dbReference>
<keyword evidence="3" id="KW-1185">Reference proteome</keyword>